<evidence type="ECO:0000313" key="2">
    <source>
        <dbReference type="EMBL" id="EJK50469.1"/>
    </source>
</evidence>
<feature type="compositionally biased region" description="Basic and acidic residues" evidence="1">
    <location>
        <begin position="101"/>
        <end position="110"/>
    </location>
</feature>
<organism evidence="2 3">
    <name type="scientific">Thalassiosira oceanica</name>
    <name type="common">Marine diatom</name>
    <dbReference type="NCBI Taxonomy" id="159749"/>
    <lineage>
        <taxon>Eukaryota</taxon>
        <taxon>Sar</taxon>
        <taxon>Stramenopiles</taxon>
        <taxon>Ochrophyta</taxon>
        <taxon>Bacillariophyta</taxon>
        <taxon>Coscinodiscophyceae</taxon>
        <taxon>Thalassiosirophycidae</taxon>
        <taxon>Thalassiosirales</taxon>
        <taxon>Thalassiosiraceae</taxon>
        <taxon>Thalassiosira</taxon>
    </lineage>
</organism>
<feature type="non-terminal residue" evidence="2">
    <location>
        <position position="110"/>
    </location>
</feature>
<evidence type="ECO:0000256" key="1">
    <source>
        <dbReference type="SAM" id="MobiDB-lite"/>
    </source>
</evidence>
<comment type="caution">
    <text evidence="2">The sequence shown here is derived from an EMBL/GenBank/DDBJ whole genome shotgun (WGS) entry which is preliminary data.</text>
</comment>
<dbReference type="Proteomes" id="UP000266841">
    <property type="component" value="Unassembled WGS sequence"/>
</dbReference>
<accession>K0RDX4</accession>
<protein>
    <submittedName>
        <fullName evidence="2">Uncharacterized protein</fullName>
    </submittedName>
</protein>
<feature type="compositionally biased region" description="Basic and acidic residues" evidence="1">
    <location>
        <begin position="31"/>
        <end position="44"/>
    </location>
</feature>
<name>K0RDX4_THAOC</name>
<dbReference type="EMBL" id="AGNL01043616">
    <property type="protein sequence ID" value="EJK50469.1"/>
    <property type="molecule type" value="Genomic_DNA"/>
</dbReference>
<keyword evidence="3" id="KW-1185">Reference proteome</keyword>
<evidence type="ECO:0000313" key="3">
    <source>
        <dbReference type="Proteomes" id="UP000266841"/>
    </source>
</evidence>
<reference evidence="2 3" key="1">
    <citation type="journal article" date="2012" name="Genome Biol.">
        <title>Genome and low-iron response of an oceanic diatom adapted to chronic iron limitation.</title>
        <authorList>
            <person name="Lommer M."/>
            <person name="Specht M."/>
            <person name="Roy A.S."/>
            <person name="Kraemer L."/>
            <person name="Andreson R."/>
            <person name="Gutowska M.A."/>
            <person name="Wolf J."/>
            <person name="Bergner S.V."/>
            <person name="Schilhabel M.B."/>
            <person name="Klostermeier U.C."/>
            <person name="Beiko R.G."/>
            <person name="Rosenstiel P."/>
            <person name="Hippler M."/>
            <person name="Laroche J."/>
        </authorList>
    </citation>
    <scope>NUCLEOTIDE SEQUENCE [LARGE SCALE GENOMIC DNA]</scope>
    <source>
        <strain evidence="2 3">CCMP1005</strain>
    </source>
</reference>
<feature type="region of interest" description="Disordered" evidence="1">
    <location>
        <begin position="1"/>
        <end position="110"/>
    </location>
</feature>
<dbReference type="AlphaFoldDB" id="K0RDX4"/>
<feature type="compositionally biased region" description="Low complexity" evidence="1">
    <location>
        <begin position="74"/>
        <end position="84"/>
    </location>
</feature>
<gene>
    <name evidence="2" type="ORF">THAOC_30540</name>
</gene>
<sequence length="110" mass="11654">MALATDELGAMRQEARLNDPLPHADALQGQDRPRRDREMEHKAQTMDTSDDSTSSSSSVSPQNGVDGSDGAEGGSTRQGTSSSGCAEICPPVQNIPLVTQIKREDDQANA</sequence>
<proteinExistence type="predicted"/>
<feature type="compositionally biased region" description="Low complexity" evidence="1">
    <location>
        <begin position="45"/>
        <end position="60"/>
    </location>
</feature>